<evidence type="ECO:0000313" key="11">
    <source>
        <dbReference type="EMBL" id="PLB44189.1"/>
    </source>
</evidence>
<feature type="transmembrane region" description="Helical" evidence="9">
    <location>
        <begin position="247"/>
        <end position="268"/>
    </location>
</feature>
<dbReference type="Gene3D" id="1.20.144.10">
    <property type="entry name" value="Phosphatidic acid phosphatase type 2/haloperoxidase"/>
    <property type="match status" value="1"/>
</dbReference>
<evidence type="ECO:0000256" key="2">
    <source>
        <dbReference type="ARBA" id="ARBA00022692"/>
    </source>
</evidence>
<dbReference type="PANTHER" id="PTHR14969:SF28">
    <property type="entry name" value="DIHYDROSPHINGOSINE 1-PHOSPHATE PHOSPHATASE LCB3-RELATED"/>
    <property type="match status" value="1"/>
</dbReference>
<dbReference type="Pfam" id="PF01569">
    <property type="entry name" value="PAP2"/>
    <property type="match status" value="1"/>
</dbReference>
<evidence type="ECO:0000259" key="10">
    <source>
        <dbReference type="SMART" id="SM00014"/>
    </source>
</evidence>
<protein>
    <submittedName>
        <fullName evidence="11">PAP2-domain-containing protein</fullName>
    </submittedName>
</protein>
<dbReference type="CDD" id="cd03388">
    <property type="entry name" value="PAP2_SPPase1"/>
    <property type="match status" value="1"/>
</dbReference>
<feature type="domain" description="Phosphatidic acid phosphatase type 2/haloperoxidase" evidence="10">
    <location>
        <begin position="86"/>
        <end position="206"/>
    </location>
</feature>
<keyword evidence="3" id="KW-0378">Hydrolase</keyword>
<dbReference type="InterPro" id="IPR036938">
    <property type="entry name" value="PAP2/HPO_sf"/>
</dbReference>
<sequence>MGGKPDAGLRGLNHYQRQLPSWRYWPRQKLLPLVRFETPYLAWAQEKVRTPTLDSYFAFTANLGTHTFFMVFLPILFWSGYNSLGRGMVNLLASGVFFSGFIKDLLCLPRPLSPPLQRITMSGSAALEYGFPSTHSTNAVSVAVYGLALLNSDENPLSPTVNLILQAITYLYVFSIVLGRLYCGMHGFFDVIVGSSLGALLAFVQYTYGPIMEEYAIAGRNKEVLAVVLIILVLVRIHPEPADDCPCFDDSVAFAGVLLGAQAAYWHLALTQAEFAVAPIPYRIENLGLVKTVLRLVIGVLLLFAWRASMKPFLLRILPPVFRGLEKLGLILPRRFFTKASEYTKVPSHLKDHEVLPSFSDIPSILKNIRHPRRRAISVGPQSEADAYETLAYREKRRRESLSNGKMTAPVPEETENDHDSSRLDATPRLSRKQSKLHEYENMMGTGSPRIATGVDTNSRLSPETEPFPAFEQEPVEPDEDEVFSQIKRPRVRYDVEVITKLVVYSGIAWIAMDLAPLLFEHIGLGPN</sequence>
<dbReference type="OrthoDB" id="301434at2759"/>
<proteinExistence type="inferred from homology"/>
<dbReference type="PANTHER" id="PTHR14969">
    <property type="entry name" value="SPHINGOSINE-1-PHOSPHATE PHOSPHOHYDROLASE"/>
    <property type="match status" value="1"/>
</dbReference>
<reference evidence="11 12" key="1">
    <citation type="submission" date="2016-12" db="EMBL/GenBank/DDBJ databases">
        <title>The genomes of Aspergillus section Nigri reveals drivers in fungal speciation.</title>
        <authorList>
            <consortium name="DOE Joint Genome Institute"/>
            <person name="Vesth T.C."/>
            <person name="Nybo J."/>
            <person name="Theobald S."/>
            <person name="Brandl J."/>
            <person name="Frisvad J.C."/>
            <person name="Nielsen K.F."/>
            <person name="Lyhne E.K."/>
            <person name="Kogle M.E."/>
            <person name="Kuo A."/>
            <person name="Riley R."/>
            <person name="Clum A."/>
            <person name="Nolan M."/>
            <person name="Lipzen A."/>
            <person name="Salamov A."/>
            <person name="Henrissat B."/>
            <person name="Wiebenga A."/>
            <person name="De Vries R.P."/>
            <person name="Grigoriev I.V."/>
            <person name="Mortensen U.H."/>
            <person name="Andersen M.R."/>
            <person name="Baker S.E."/>
        </authorList>
    </citation>
    <scope>NUCLEOTIDE SEQUENCE [LARGE SCALE GENOMIC DNA]</scope>
    <source>
        <strain evidence="11 12">IBT 23096</strain>
    </source>
</reference>
<comment type="similarity">
    <text evidence="7">Belongs to the type 2 lipid phosphate phosphatase family.</text>
</comment>
<feature type="transmembrane region" description="Helical" evidence="9">
    <location>
        <begin position="498"/>
        <end position="520"/>
    </location>
</feature>
<feature type="region of interest" description="Disordered" evidence="8">
    <location>
        <begin position="396"/>
        <end position="463"/>
    </location>
</feature>
<accession>A0A2I2FU69</accession>
<evidence type="ECO:0000313" key="12">
    <source>
        <dbReference type="Proteomes" id="UP000234275"/>
    </source>
</evidence>
<organism evidence="11 12">
    <name type="scientific">Aspergillus steynii IBT 23096</name>
    <dbReference type="NCBI Taxonomy" id="1392250"/>
    <lineage>
        <taxon>Eukaryota</taxon>
        <taxon>Fungi</taxon>
        <taxon>Dikarya</taxon>
        <taxon>Ascomycota</taxon>
        <taxon>Pezizomycotina</taxon>
        <taxon>Eurotiomycetes</taxon>
        <taxon>Eurotiomycetidae</taxon>
        <taxon>Eurotiales</taxon>
        <taxon>Aspergillaceae</taxon>
        <taxon>Aspergillus</taxon>
        <taxon>Aspergillus subgen. Circumdati</taxon>
    </lineage>
</organism>
<dbReference type="EMBL" id="MSFO01000009">
    <property type="protein sequence ID" value="PLB44189.1"/>
    <property type="molecule type" value="Genomic_DNA"/>
</dbReference>
<keyword evidence="12" id="KW-1185">Reference proteome</keyword>
<keyword evidence="4" id="KW-0256">Endoplasmic reticulum</keyword>
<dbReference type="RefSeq" id="XP_024699491.1">
    <property type="nucleotide sequence ID" value="XM_024845969.1"/>
</dbReference>
<dbReference type="GeneID" id="36553668"/>
<comment type="caution">
    <text evidence="11">The sequence shown here is derived from an EMBL/GenBank/DDBJ whole genome shotgun (WGS) entry which is preliminary data.</text>
</comment>
<evidence type="ECO:0000256" key="8">
    <source>
        <dbReference type="SAM" id="MobiDB-lite"/>
    </source>
</evidence>
<dbReference type="SUPFAM" id="SSF48317">
    <property type="entry name" value="Acid phosphatase/Vanadium-dependent haloperoxidase"/>
    <property type="match status" value="1"/>
</dbReference>
<name>A0A2I2FU69_9EURO</name>
<feature type="transmembrane region" description="Helical" evidence="9">
    <location>
        <begin position="56"/>
        <end position="81"/>
    </location>
</feature>
<feature type="transmembrane region" description="Helical" evidence="9">
    <location>
        <begin position="163"/>
        <end position="181"/>
    </location>
</feature>
<dbReference type="InterPro" id="IPR000326">
    <property type="entry name" value="PAP2/HPO"/>
</dbReference>
<dbReference type="VEuPathDB" id="FungiDB:P170DRAFT_392267"/>
<dbReference type="SMART" id="SM00014">
    <property type="entry name" value="acidPPc"/>
    <property type="match status" value="1"/>
</dbReference>
<evidence type="ECO:0000256" key="5">
    <source>
        <dbReference type="ARBA" id="ARBA00022989"/>
    </source>
</evidence>
<keyword evidence="2 9" id="KW-0812">Transmembrane</keyword>
<evidence type="ECO:0000256" key="9">
    <source>
        <dbReference type="SAM" id="Phobius"/>
    </source>
</evidence>
<feature type="transmembrane region" description="Helical" evidence="9">
    <location>
        <begin position="288"/>
        <end position="306"/>
    </location>
</feature>
<evidence type="ECO:0000256" key="6">
    <source>
        <dbReference type="ARBA" id="ARBA00023136"/>
    </source>
</evidence>
<keyword evidence="6 9" id="KW-0472">Membrane</keyword>
<comment type="subcellular location">
    <subcellularLocation>
        <location evidence="1">Endoplasmic reticulum membrane</location>
        <topology evidence="1">Multi-pass membrane protein</topology>
    </subcellularLocation>
</comment>
<feature type="transmembrane region" description="Helical" evidence="9">
    <location>
        <begin position="215"/>
        <end position="235"/>
    </location>
</feature>
<gene>
    <name evidence="11" type="ORF">P170DRAFT_392267</name>
</gene>
<evidence type="ECO:0000256" key="1">
    <source>
        <dbReference type="ARBA" id="ARBA00004477"/>
    </source>
</evidence>
<keyword evidence="5 9" id="KW-1133">Transmembrane helix</keyword>
<dbReference type="AlphaFoldDB" id="A0A2I2FU69"/>
<feature type="transmembrane region" description="Helical" evidence="9">
    <location>
        <begin position="188"/>
        <end position="209"/>
    </location>
</feature>
<evidence type="ECO:0000256" key="4">
    <source>
        <dbReference type="ARBA" id="ARBA00022824"/>
    </source>
</evidence>
<dbReference type="GO" id="GO:0005789">
    <property type="term" value="C:endoplasmic reticulum membrane"/>
    <property type="evidence" value="ECO:0007669"/>
    <property type="project" value="UniProtKB-SubCell"/>
</dbReference>
<evidence type="ECO:0000256" key="7">
    <source>
        <dbReference type="ARBA" id="ARBA00038324"/>
    </source>
</evidence>
<dbReference type="STRING" id="1392250.A0A2I2FU69"/>
<dbReference type="Proteomes" id="UP000234275">
    <property type="component" value="Unassembled WGS sequence"/>
</dbReference>
<dbReference type="GO" id="GO:0042392">
    <property type="term" value="F:sphingosine-1-phosphate phosphatase activity"/>
    <property type="evidence" value="ECO:0007669"/>
    <property type="project" value="TreeGrafter"/>
</dbReference>
<evidence type="ECO:0000256" key="3">
    <source>
        <dbReference type="ARBA" id="ARBA00022801"/>
    </source>
</evidence>